<comment type="catalytic activity">
    <reaction evidence="1">
        <text>L-glutamyl-[protein] + S-adenosyl-L-methionine = [protein]-L-glutamate 5-O-methyl ester + S-adenosyl-L-homocysteine</text>
        <dbReference type="Rhea" id="RHEA:24452"/>
        <dbReference type="Rhea" id="RHEA-COMP:10208"/>
        <dbReference type="Rhea" id="RHEA-COMP:10311"/>
        <dbReference type="ChEBI" id="CHEBI:29973"/>
        <dbReference type="ChEBI" id="CHEBI:57856"/>
        <dbReference type="ChEBI" id="CHEBI:59789"/>
        <dbReference type="ChEBI" id="CHEBI:82795"/>
        <dbReference type="EC" id="2.1.1.80"/>
    </reaction>
</comment>
<sequence>MQAAADIDAATLTALIQLVRKHTGMAMTEKKSILLQGRLRPRLLALSLGSYRDYLHVVEKDLDEVQLFINMVTTNDTLFFRTPLVWDFFSVQFLPEWQRDHAGQTLRIWSAAAASGEEAYSIAMLCEEFRQHAADFQYQILATDISTETLAAAREGLYRGRSLDKIKASQPRLLEKYFYPHEDGRRIAAELKNRIRFAEHNLLCQLQTPARFDIVFLRNVLIYFDAQSQERIVNLVRGVMSDDARLILGESESLSRLTTPFQFEKSQIYRVDPVLA</sequence>
<organism evidence="7 8">
    <name type="scientific">Noviherbaspirillum sedimenti</name>
    <dbReference type="NCBI Taxonomy" id="2320865"/>
    <lineage>
        <taxon>Bacteria</taxon>
        <taxon>Pseudomonadati</taxon>
        <taxon>Pseudomonadota</taxon>
        <taxon>Betaproteobacteria</taxon>
        <taxon>Burkholderiales</taxon>
        <taxon>Oxalobacteraceae</taxon>
        <taxon>Noviherbaspirillum</taxon>
    </lineage>
</organism>
<dbReference type="PROSITE" id="PS50123">
    <property type="entry name" value="CHER"/>
    <property type="match status" value="1"/>
</dbReference>
<dbReference type="InterPro" id="IPR022641">
    <property type="entry name" value="CheR_N"/>
</dbReference>
<dbReference type="InterPro" id="IPR000780">
    <property type="entry name" value="CheR_MeTrfase"/>
</dbReference>
<evidence type="ECO:0000313" key="8">
    <source>
        <dbReference type="Proteomes" id="UP000266327"/>
    </source>
</evidence>
<evidence type="ECO:0000256" key="1">
    <source>
        <dbReference type="ARBA" id="ARBA00001541"/>
    </source>
</evidence>
<dbReference type="InterPro" id="IPR029063">
    <property type="entry name" value="SAM-dependent_MTases_sf"/>
</dbReference>
<dbReference type="Pfam" id="PF03705">
    <property type="entry name" value="CheR_N"/>
    <property type="match status" value="1"/>
</dbReference>
<dbReference type="AlphaFoldDB" id="A0A3A3G5K3"/>
<dbReference type="Gene3D" id="3.40.50.150">
    <property type="entry name" value="Vaccinia Virus protein VP39"/>
    <property type="match status" value="1"/>
</dbReference>
<evidence type="ECO:0000259" key="6">
    <source>
        <dbReference type="PROSITE" id="PS50123"/>
    </source>
</evidence>
<dbReference type="SMART" id="SM00138">
    <property type="entry name" value="MeTrc"/>
    <property type="match status" value="1"/>
</dbReference>
<dbReference type="Gene3D" id="1.10.155.10">
    <property type="entry name" value="Chemotaxis receptor methyltransferase CheR, N-terminal domain"/>
    <property type="match status" value="1"/>
</dbReference>
<dbReference type="RefSeq" id="WP_119787274.1">
    <property type="nucleotide sequence ID" value="NZ_QYUQ01000002.1"/>
</dbReference>
<keyword evidence="4 7" id="KW-0808">Transferase</keyword>
<dbReference type="PANTHER" id="PTHR24422:SF10">
    <property type="entry name" value="CHEMOTAXIS PROTEIN METHYLTRANSFERASE 2"/>
    <property type="match status" value="1"/>
</dbReference>
<evidence type="ECO:0000256" key="5">
    <source>
        <dbReference type="ARBA" id="ARBA00022691"/>
    </source>
</evidence>
<dbReference type="SUPFAM" id="SSF53335">
    <property type="entry name" value="S-adenosyl-L-methionine-dependent methyltransferases"/>
    <property type="match status" value="1"/>
</dbReference>
<keyword evidence="8" id="KW-1185">Reference proteome</keyword>
<evidence type="ECO:0000256" key="3">
    <source>
        <dbReference type="ARBA" id="ARBA00022603"/>
    </source>
</evidence>
<dbReference type="PANTHER" id="PTHR24422">
    <property type="entry name" value="CHEMOTAXIS PROTEIN METHYLTRANSFERASE"/>
    <property type="match status" value="1"/>
</dbReference>
<protein>
    <recommendedName>
        <fullName evidence="2">protein-glutamate O-methyltransferase</fullName>
        <ecNumber evidence="2">2.1.1.80</ecNumber>
    </recommendedName>
</protein>
<dbReference type="Pfam" id="PF01739">
    <property type="entry name" value="CheR"/>
    <property type="match status" value="1"/>
</dbReference>
<dbReference type="EMBL" id="QYUQ01000002">
    <property type="protein sequence ID" value="RJG03787.1"/>
    <property type="molecule type" value="Genomic_DNA"/>
</dbReference>
<feature type="domain" description="CheR-type methyltransferase" evidence="6">
    <location>
        <begin position="1"/>
        <end position="264"/>
    </location>
</feature>
<evidence type="ECO:0000256" key="2">
    <source>
        <dbReference type="ARBA" id="ARBA00012534"/>
    </source>
</evidence>
<dbReference type="InterPro" id="IPR050903">
    <property type="entry name" value="Bact_Chemotaxis_MeTrfase"/>
</dbReference>
<dbReference type="GO" id="GO:0008983">
    <property type="term" value="F:protein-glutamate O-methyltransferase activity"/>
    <property type="evidence" value="ECO:0007669"/>
    <property type="project" value="UniProtKB-EC"/>
</dbReference>
<dbReference type="InterPro" id="IPR036804">
    <property type="entry name" value="CheR_N_sf"/>
</dbReference>
<keyword evidence="3 7" id="KW-0489">Methyltransferase</keyword>
<proteinExistence type="predicted"/>
<dbReference type="Proteomes" id="UP000266327">
    <property type="component" value="Unassembled WGS sequence"/>
</dbReference>
<reference evidence="8" key="1">
    <citation type="submission" date="2018-09" db="EMBL/GenBank/DDBJ databases">
        <authorList>
            <person name="Zhu H."/>
        </authorList>
    </citation>
    <scope>NUCLEOTIDE SEQUENCE [LARGE SCALE GENOMIC DNA]</scope>
    <source>
        <strain evidence="8">K1S02-23</strain>
    </source>
</reference>
<evidence type="ECO:0000256" key="4">
    <source>
        <dbReference type="ARBA" id="ARBA00022679"/>
    </source>
</evidence>
<dbReference type="SUPFAM" id="SSF47757">
    <property type="entry name" value="Chemotaxis receptor methyltransferase CheR, N-terminal domain"/>
    <property type="match status" value="1"/>
</dbReference>
<dbReference type="EC" id="2.1.1.80" evidence="2"/>
<keyword evidence="5" id="KW-0949">S-adenosyl-L-methionine</keyword>
<dbReference type="OrthoDB" id="9816309at2"/>
<name>A0A3A3G5K3_9BURK</name>
<accession>A0A3A3G5K3</accession>
<gene>
    <name evidence="7" type="ORF">D3878_21170</name>
</gene>
<dbReference type="PRINTS" id="PR00996">
    <property type="entry name" value="CHERMTFRASE"/>
</dbReference>
<comment type="caution">
    <text evidence="7">The sequence shown here is derived from an EMBL/GenBank/DDBJ whole genome shotgun (WGS) entry which is preliminary data.</text>
</comment>
<dbReference type="GO" id="GO:0032259">
    <property type="term" value="P:methylation"/>
    <property type="evidence" value="ECO:0007669"/>
    <property type="project" value="UniProtKB-KW"/>
</dbReference>
<dbReference type="InterPro" id="IPR022642">
    <property type="entry name" value="CheR_C"/>
</dbReference>
<evidence type="ECO:0000313" key="7">
    <source>
        <dbReference type="EMBL" id="RJG03787.1"/>
    </source>
</evidence>